<keyword evidence="2" id="KW-1185">Reference proteome</keyword>
<dbReference type="AlphaFoldDB" id="A0AAN8Z275"/>
<evidence type="ECO:0000313" key="1">
    <source>
        <dbReference type="EMBL" id="KAK6920475.1"/>
    </source>
</evidence>
<protein>
    <submittedName>
        <fullName evidence="1">Uncharacterized protein</fullName>
    </submittedName>
</protein>
<organism evidence="1 2">
    <name type="scientific">Dillenia turbinata</name>
    <dbReference type="NCBI Taxonomy" id="194707"/>
    <lineage>
        <taxon>Eukaryota</taxon>
        <taxon>Viridiplantae</taxon>
        <taxon>Streptophyta</taxon>
        <taxon>Embryophyta</taxon>
        <taxon>Tracheophyta</taxon>
        <taxon>Spermatophyta</taxon>
        <taxon>Magnoliopsida</taxon>
        <taxon>eudicotyledons</taxon>
        <taxon>Gunneridae</taxon>
        <taxon>Pentapetalae</taxon>
        <taxon>Dilleniales</taxon>
        <taxon>Dilleniaceae</taxon>
        <taxon>Dillenia</taxon>
    </lineage>
</organism>
<reference evidence="1 2" key="1">
    <citation type="submission" date="2023-12" db="EMBL/GenBank/DDBJ databases">
        <title>A high-quality genome assembly for Dillenia turbinata (Dilleniales).</title>
        <authorList>
            <person name="Chanderbali A."/>
        </authorList>
    </citation>
    <scope>NUCLEOTIDE SEQUENCE [LARGE SCALE GENOMIC DNA]</scope>
    <source>
        <strain evidence="1">LSX21</strain>
        <tissue evidence="1">Leaf</tissue>
    </source>
</reference>
<name>A0AAN8Z275_9MAGN</name>
<proteinExistence type="predicted"/>
<dbReference type="EMBL" id="JBAMMX010000020">
    <property type="protein sequence ID" value="KAK6920475.1"/>
    <property type="molecule type" value="Genomic_DNA"/>
</dbReference>
<sequence>MAKKFLSCMKEGSWIRASIRVFYVTKSWENFLLYGSMLVDIPLVDQSFHDSGLADYEAELKTIGVMFEYGDACKYIGEHLICIAASLNLTARN</sequence>
<evidence type="ECO:0000313" key="2">
    <source>
        <dbReference type="Proteomes" id="UP001370490"/>
    </source>
</evidence>
<comment type="caution">
    <text evidence="1">The sequence shown here is derived from an EMBL/GenBank/DDBJ whole genome shotgun (WGS) entry which is preliminary data.</text>
</comment>
<feature type="non-terminal residue" evidence="1">
    <location>
        <position position="93"/>
    </location>
</feature>
<gene>
    <name evidence="1" type="ORF">RJ641_014153</name>
</gene>
<dbReference type="Proteomes" id="UP001370490">
    <property type="component" value="Unassembled WGS sequence"/>
</dbReference>
<accession>A0AAN8Z275</accession>